<gene>
    <name evidence="1" type="ORF">CSW30_12350</name>
</gene>
<reference evidence="1 2" key="1">
    <citation type="journal article" date="2019" name="Extremophiles">
        <title>Biogeography of thermophiles and predominance of Thermus scotoductus in domestic water heaters.</title>
        <authorList>
            <person name="Wilpiszeski R.L."/>
            <person name="Zhang Z."/>
            <person name="House C.H."/>
        </authorList>
    </citation>
    <scope>NUCLEOTIDE SEQUENCE [LARGE SCALE GENOMIC DNA]</scope>
    <source>
        <strain evidence="1 2">17_S17</strain>
    </source>
</reference>
<dbReference type="EMBL" id="PEMG01000444">
    <property type="protein sequence ID" value="RTI04991.1"/>
    <property type="molecule type" value="Genomic_DNA"/>
</dbReference>
<name>A0A430ULN6_THESC</name>
<accession>A0A430ULN6</accession>
<comment type="caution">
    <text evidence="1">The sequence shown here is derived from an EMBL/GenBank/DDBJ whole genome shotgun (WGS) entry which is preliminary data.</text>
</comment>
<sequence length="177" mass="19023">MVAATLVLALAQAQVQPPDPAQFGFPTVTASLIVQPWDYMRLGLGGLVLTVPSGAFGQDPVRLEILTGDPAYWQAYAPQGEKVVFAFALRVTDLKTGQRILRFAKPLHFSYYGPAITPDSHYLDVSLTSPPSVAPNPVKPNVEIFPLGPRHRNGRLSHPIVGAGVGWLVTSPATTSR</sequence>
<dbReference type="AlphaFoldDB" id="A0A430ULN6"/>
<dbReference type="RefSeq" id="WP_167481860.1">
    <property type="nucleotide sequence ID" value="NZ_PEMG01000444.1"/>
</dbReference>
<proteinExistence type="predicted"/>
<evidence type="ECO:0000313" key="1">
    <source>
        <dbReference type="EMBL" id="RTI04991.1"/>
    </source>
</evidence>
<protein>
    <submittedName>
        <fullName evidence="1">Uncharacterized protein</fullName>
    </submittedName>
</protein>
<organism evidence="1 2">
    <name type="scientific">Thermus scotoductus</name>
    <dbReference type="NCBI Taxonomy" id="37636"/>
    <lineage>
        <taxon>Bacteria</taxon>
        <taxon>Thermotogati</taxon>
        <taxon>Deinococcota</taxon>
        <taxon>Deinococci</taxon>
        <taxon>Thermales</taxon>
        <taxon>Thermaceae</taxon>
        <taxon>Thermus</taxon>
    </lineage>
</organism>
<dbReference type="Proteomes" id="UP000287173">
    <property type="component" value="Unassembled WGS sequence"/>
</dbReference>
<evidence type="ECO:0000313" key="2">
    <source>
        <dbReference type="Proteomes" id="UP000287173"/>
    </source>
</evidence>